<dbReference type="Proteomes" id="UP000189703">
    <property type="component" value="Unplaced"/>
</dbReference>
<evidence type="ECO:0000256" key="5">
    <source>
        <dbReference type="ARBA" id="ARBA00023277"/>
    </source>
</evidence>
<dbReference type="GO" id="GO:0042973">
    <property type="term" value="F:glucan endo-1,3-beta-D-glucosidase activity"/>
    <property type="evidence" value="ECO:0007669"/>
    <property type="project" value="UniProtKB-EC"/>
</dbReference>
<dbReference type="InterPro" id="IPR040720">
    <property type="entry name" value="GH81_C"/>
</dbReference>
<dbReference type="STRING" id="4432.A0A1U8B9N3"/>
<evidence type="ECO:0000313" key="9">
    <source>
        <dbReference type="Proteomes" id="UP000189703"/>
    </source>
</evidence>
<accession>A0A1U8B9N3</accession>
<dbReference type="EC" id="3.2.1.39" evidence="3"/>
<keyword evidence="9" id="KW-1185">Reference proteome</keyword>
<gene>
    <name evidence="10" type="primary">LOC104612245</name>
</gene>
<evidence type="ECO:0000256" key="1">
    <source>
        <dbReference type="ARBA" id="ARBA00000382"/>
    </source>
</evidence>
<dbReference type="InterPro" id="IPR040451">
    <property type="entry name" value="GH81_N"/>
</dbReference>
<dbReference type="Pfam" id="PF17652">
    <property type="entry name" value="Glyco_hydro81C"/>
    <property type="match status" value="1"/>
</dbReference>
<evidence type="ECO:0000256" key="2">
    <source>
        <dbReference type="ARBA" id="ARBA00010730"/>
    </source>
</evidence>
<evidence type="ECO:0000313" key="10">
    <source>
        <dbReference type="RefSeq" id="XP_010277899.1"/>
    </source>
</evidence>
<keyword evidence="8" id="KW-0624">Polysaccharide degradation</keyword>
<keyword evidence="5" id="KW-0119">Carbohydrate metabolism</keyword>
<keyword evidence="7" id="KW-0961">Cell wall biogenesis/degradation</keyword>
<dbReference type="KEGG" id="nnu:104612245"/>
<comment type="similarity">
    <text evidence="2">Belongs to the glycosyl hydrolase 81 family.</text>
</comment>
<sequence length="685" mass="77928">MQNPHKLFPEIRSSAAQDPAFFSPELLSSPLPTNSFFQNFVLKSGDGIKKDDPDEQKRSHPEYIHPYLIKPFSSSLAFCYPSLQSSREFVKQDFAPDLIISSSPSLNQNIKNSYEPKHHVISSFNDLSVTLDLPPDLRFFLVRGSPFLTCKTTNPTGLSIQINNGFEPPQPNSSRTKHTIRLRGNKQTWICYSSSPIELTYNDSSITVESFTGIIRFAILLNPHHENILDRFSACYPVSGCALFSKPFWLEYAWQKKGQGDLLILAHPLHLKLLDVNDPKITLLREFKYDSIDGELIGVVGDSWIMKAEPISPTWHSIRSTKKKSCRSFPEEIKSALHKDIEQLNTNKPSSTTVDFGKVIARAARLALIAEEVMPDDSLCGEIIDAVKDYLDRWIGLWLSGEHAENGFGYETKWKGITSKNGAIDGSRENGFGIYNDRHFQLGYFIYAIAVLAKLKPELGRQYRIQAYGIMEDIMTLGRRSSAAYPRLRCFDAWKLHSWAAGLYGWEHGRNQKSPSEAVNAYYSAALMGKSYGDTKLEHLGMTLAAFEIQAAKTWWHVRAEEGIYSEEFAEENRVLGRAWSSKRDNKIWNFPSKRRVVKVGVQVMPLTPITEVLFPDVGFVGKMVEWALTALDKEGDDDKWKGFVYAMEGVYDKERALDKIRRLKEFEKGSSLSNLLWWIHTRHD</sequence>
<organism evidence="9 10">
    <name type="scientific">Nelumbo nucifera</name>
    <name type="common">Sacred lotus</name>
    <dbReference type="NCBI Taxonomy" id="4432"/>
    <lineage>
        <taxon>Eukaryota</taxon>
        <taxon>Viridiplantae</taxon>
        <taxon>Streptophyta</taxon>
        <taxon>Embryophyta</taxon>
        <taxon>Tracheophyta</taxon>
        <taxon>Spermatophyta</taxon>
        <taxon>Magnoliopsida</taxon>
        <taxon>Proteales</taxon>
        <taxon>Nelumbonaceae</taxon>
        <taxon>Nelumbo</taxon>
    </lineage>
</organism>
<dbReference type="eggNOG" id="KOG2254">
    <property type="taxonomic scope" value="Eukaryota"/>
</dbReference>
<dbReference type="Pfam" id="PF03639">
    <property type="entry name" value="Glyco_hydro_81"/>
    <property type="match status" value="1"/>
</dbReference>
<dbReference type="GO" id="GO:0000272">
    <property type="term" value="P:polysaccharide catabolic process"/>
    <property type="evidence" value="ECO:0007669"/>
    <property type="project" value="UniProtKB-KW"/>
</dbReference>
<evidence type="ECO:0000256" key="3">
    <source>
        <dbReference type="ARBA" id="ARBA00012780"/>
    </source>
</evidence>
<dbReference type="GO" id="GO:0071555">
    <property type="term" value="P:cell wall organization"/>
    <property type="evidence" value="ECO:0007669"/>
    <property type="project" value="UniProtKB-KW"/>
</dbReference>
<dbReference type="PROSITE" id="PS52008">
    <property type="entry name" value="GH81"/>
    <property type="match status" value="1"/>
</dbReference>
<dbReference type="PANTHER" id="PTHR31983:SF0">
    <property type="entry name" value="GLUCAN ENDO-1,3-BETA-D-GLUCOSIDASE 2"/>
    <property type="match status" value="1"/>
</dbReference>
<dbReference type="InterPro" id="IPR005200">
    <property type="entry name" value="Endo-beta-glucanase"/>
</dbReference>
<dbReference type="RefSeq" id="XP_010277899.1">
    <property type="nucleotide sequence ID" value="XM_010279597.1"/>
</dbReference>
<comment type="catalytic activity">
    <reaction evidence="1">
        <text>Hydrolysis of (1-&gt;3)-beta-D-glucosidic linkages in (1-&gt;3)-beta-D-glucans.</text>
        <dbReference type="EC" id="3.2.1.39"/>
    </reaction>
</comment>
<keyword evidence="6" id="KW-0326">Glycosidase</keyword>
<dbReference type="PANTHER" id="PTHR31983">
    <property type="entry name" value="ENDO-1,3(4)-BETA-GLUCANASE 1"/>
    <property type="match status" value="1"/>
</dbReference>
<proteinExistence type="inferred from homology"/>
<reference evidence="10" key="1">
    <citation type="submission" date="2025-08" db="UniProtKB">
        <authorList>
            <consortium name="RefSeq"/>
        </authorList>
    </citation>
    <scope>IDENTIFICATION</scope>
</reference>
<protein>
    <recommendedName>
        <fullName evidence="3">glucan endo-1,3-beta-D-glucosidase</fullName>
        <ecNumber evidence="3">3.2.1.39</ecNumber>
    </recommendedName>
</protein>
<evidence type="ECO:0000256" key="7">
    <source>
        <dbReference type="ARBA" id="ARBA00023316"/>
    </source>
</evidence>
<dbReference type="OrthoDB" id="4473401at2759"/>
<dbReference type="GeneID" id="104612245"/>
<dbReference type="AlphaFoldDB" id="A0A1U8B9N3"/>
<dbReference type="Gene3D" id="2.70.98.30">
    <property type="entry name" value="Golgi alpha-mannosidase II, domain 4"/>
    <property type="match status" value="1"/>
</dbReference>
<name>A0A1U8B9N3_NELNU</name>
<evidence type="ECO:0000256" key="4">
    <source>
        <dbReference type="ARBA" id="ARBA00022801"/>
    </source>
</evidence>
<evidence type="ECO:0000256" key="8">
    <source>
        <dbReference type="ARBA" id="ARBA00023326"/>
    </source>
</evidence>
<keyword evidence="4" id="KW-0378">Hydrolase</keyword>
<evidence type="ECO:0000256" key="6">
    <source>
        <dbReference type="ARBA" id="ARBA00023295"/>
    </source>
</evidence>
<dbReference type="GO" id="GO:0052861">
    <property type="term" value="F:endo-1,3(4)-beta-glucanase activity"/>
    <property type="evidence" value="ECO:0007669"/>
    <property type="project" value="InterPro"/>
</dbReference>